<keyword evidence="4" id="KW-0503">Monooxygenase</keyword>
<dbReference type="PANTHER" id="PTHR46972">
    <property type="entry name" value="MONOOXYGENASE ASQM-RELATED"/>
    <property type="match status" value="1"/>
</dbReference>
<dbReference type="GO" id="GO:0071949">
    <property type="term" value="F:FAD binding"/>
    <property type="evidence" value="ECO:0007669"/>
    <property type="project" value="InterPro"/>
</dbReference>
<comment type="caution">
    <text evidence="6">The sequence shown here is derived from an EMBL/GenBank/DDBJ whole genome shotgun (WGS) entry which is preliminary data.</text>
</comment>
<evidence type="ECO:0000256" key="2">
    <source>
        <dbReference type="ARBA" id="ARBA00022827"/>
    </source>
</evidence>
<gene>
    <name evidence="6" type="ORF">N8I77_009859</name>
</gene>
<dbReference type="PRINTS" id="PR00420">
    <property type="entry name" value="RNGMNOXGNASE"/>
</dbReference>
<evidence type="ECO:0000313" key="7">
    <source>
        <dbReference type="Proteomes" id="UP001265746"/>
    </source>
</evidence>
<keyword evidence="1" id="KW-0285">Flavoprotein</keyword>
<organism evidence="6 7">
    <name type="scientific">Phomopsis amygdali</name>
    <name type="common">Fusicoccum amygdali</name>
    <dbReference type="NCBI Taxonomy" id="1214568"/>
    <lineage>
        <taxon>Eukaryota</taxon>
        <taxon>Fungi</taxon>
        <taxon>Dikarya</taxon>
        <taxon>Ascomycota</taxon>
        <taxon>Pezizomycotina</taxon>
        <taxon>Sordariomycetes</taxon>
        <taxon>Sordariomycetidae</taxon>
        <taxon>Diaporthales</taxon>
        <taxon>Diaporthaceae</taxon>
        <taxon>Diaporthe</taxon>
    </lineage>
</organism>
<proteinExistence type="predicted"/>
<dbReference type="GO" id="GO:0004497">
    <property type="term" value="F:monooxygenase activity"/>
    <property type="evidence" value="ECO:0007669"/>
    <property type="project" value="UniProtKB-KW"/>
</dbReference>
<keyword evidence="2" id="KW-0274">FAD</keyword>
<feature type="domain" description="FAD-binding" evidence="5">
    <location>
        <begin position="82"/>
        <end position="362"/>
    </location>
</feature>
<dbReference type="SUPFAM" id="SSF51905">
    <property type="entry name" value="FAD/NAD(P)-binding domain"/>
    <property type="match status" value="1"/>
</dbReference>
<dbReference type="InterPro" id="IPR036188">
    <property type="entry name" value="FAD/NAD-bd_sf"/>
</dbReference>
<sequence>MASTMTTLPGQFLSGKRIFVAGGGIGSLAFVSALDQLWPQNLSSKRPEVTVFERETRQDSIQKANYTLDITGGSPDEGLFALQQLGLLDSIRPYSTLNSGLINVWSDKWKFLADIAPKAYGNLPAATMRITRENLKRILLENAEKGNAIFQWQSTCTSAERLQNGQIRVTIQDAEAGTTHTEDCDLLIAADGANSKIRETFRPFDLKMEYSGATQIGGISRLTQGLPHPVEEDYGLQMSSGEGVCCIYTPFDAETIGWAVSKTGPARDAHDGPFTAEEFVALKNEALKTASMFDEPFKTIVEATDPSTAFIRPAYEKQPFQHDARMRGVVFIGDANRVVNPFVLVGANLALKDGWDVAEQLCYNTSLDSAVAGYDRLSMPRVEHAIKFSHERVRFGHSSGLMWKVYKYGMAAQRKIAKK</sequence>
<protein>
    <recommendedName>
        <fullName evidence="5">FAD-binding domain-containing protein</fullName>
    </recommendedName>
</protein>
<dbReference type="Pfam" id="PF01494">
    <property type="entry name" value="FAD_binding_3"/>
    <property type="match status" value="1"/>
</dbReference>
<keyword evidence="7" id="KW-1185">Reference proteome</keyword>
<dbReference type="Proteomes" id="UP001265746">
    <property type="component" value="Unassembled WGS sequence"/>
</dbReference>
<evidence type="ECO:0000256" key="3">
    <source>
        <dbReference type="ARBA" id="ARBA00023002"/>
    </source>
</evidence>
<dbReference type="InterPro" id="IPR002938">
    <property type="entry name" value="FAD-bd"/>
</dbReference>
<evidence type="ECO:0000313" key="6">
    <source>
        <dbReference type="EMBL" id="KAK2603397.1"/>
    </source>
</evidence>
<keyword evidence="3" id="KW-0560">Oxidoreductase</keyword>
<dbReference type="PANTHER" id="PTHR46972:SF1">
    <property type="entry name" value="FAD DEPENDENT OXIDOREDUCTASE DOMAIN-CONTAINING PROTEIN"/>
    <property type="match status" value="1"/>
</dbReference>
<dbReference type="Gene3D" id="3.50.50.60">
    <property type="entry name" value="FAD/NAD(P)-binding domain"/>
    <property type="match status" value="1"/>
</dbReference>
<name>A0AAD9W3L7_PHOAM</name>
<evidence type="ECO:0000259" key="5">
    <source>
        <dbReference type="Pfam" id="PF01494"/>
    </source>
</evidence>
<accession>A0AAD9W3L7</accession>
<evidence type="ECO:0000256" key="1">
    <source>
        <dbReference type="ARBA" id="ARBA00022630"/>
    </source>
</evidence>
<evidence type="ECO:0000256" key="4">
    <source>
        <dbReference type="ARBA" id="ARBA00023033"/>
    </source>
</evidence>
<reference evidence="6" key="1">
    <citation type="submission" date="2023-06" db="EMBL/GenBank/DDBJ databases">
        <authorList>
            <person name="Noh H."/>
        </authorList>
    </citation>
    <scope>NUCLEOTIDE SEQUENCE</scope>
    <source>
        <strain evidence="6">DUCC20226</strain>
    </source>
</reference>
<dbReference type="AlphaFoldDB" id="A0AAD9W3L7"/>
<dbReference type="EMBL" id="JAUJFL010000005">
    <property type="protein sequence ID" value="KAK2603397.1"/>
    <property type="molecule type" value="Genomic_DNA"/>
</dbReference>